<dbReference type="OrthoDB" id="3576439at2"/>
<dbReference type="RefSeq" id="WP_073265099.1">
    <property type="nucleotide sequence ID" value="NZ_FRCS01000022.1"/>
</dbReference>
<dbReference type="EMBL" id="FRCS01000022">
    <property type="protein sequence ID" value="SHN47344.1"/>
    <property type="molecule type" value="Genomic_DNA"/>
</dbReference>
<proteinExistence type="predicted"/>
<evidence type="ECO:0000256" key="4">
    <source>
        <dbReference type="ARBA" id="ARBA00023136"/>
    </source>
</evidence>
<dbReference type="Pfam" id="PF13564">
    <property type="entry name" value="DoxX_2"/>
    <property type="match status" value="1"/>
</dbReference>
<keyword evidence="7" id="KW-1185">Reference proteome</keyword>
<evidence type="ECO:0000256" key="2">
    <source>
        <dbReference type="ARBA" id="ARBA00022692"/>
    </source>
</evidence>
<gene>
    <name evidence="6" type="ORF">SAMN05443668_12282</name>
</gene>
<evidence type="ECO:0000313" key="6">
    <source>
        <dbReference type="EMBL" id="SHN47344.1"/>
    </source>
</evidence>
<comment type="subcellular location">
    <subcellularLocation>
        <location evidence="1">Membrane</location>
        <topology evidence="1">Multi-pass membrane protein</topology>
    </subcellularLocation>
</comment>
<feature type="transmembrane region" description="Helical" evidence="5">
    <location>
        <begin position="56"/>
        <end position="74"/>
    </location>
</feature>
<reference evidence="6 7" key="1">
    <citation type="submission" date="2016-11" db="EMBL/GenBank/DDBJ databases">
        <authorList>
            <person name="Jaros S."/>
            <person name="Januszkiewicz K."/>
            <person name="Wedrychowicz H."/>
        </authorList>
    </citation>
    <scope>NUCLEOTIDE SEQUENCE [LARGE SCALE GENOMIC DNA]</scope>
    <source>
        <strain evidence="6 7">DSM 46144</strain>
    </source>
</reference>
<dbReference type="AlphaFoldDB" id="A0A1M7RM60"/>
<keyword evidence="4 5" id="KW-0472">Membrane</keyword>
<keyword evidence="2 5" id="KW-0812">Transmembrane</keyword>
<organism evidence="6 7">
    <name type="scientific">Cryptosporangium aurantiacum</name>
    <dbReference type="NCBI Taxonomy" id="134849"/>
    <lineage>
        <taxon>Bacteria</taxon>
        <taxon>Bacillati</taxon>
        <taxon>Actinomycetota</taxon>
        <taxon>Actinomycetes</taxon>
        <taxon>Cryptosporangiales</taxon>
        <taxon>Cryptosporangiaceae</taxon>
        <taxon>Cryptosporangium</taxon>
    </lineage>
</organism>
<evidence type="ECO:0000256" key="5">
    <source>
        <dbReference type="SAM" id="Phobius"/>
    </source>
</evidence>
<evidence type="ECO:0000313" key="7">
    <source>
        <dbReference type="Proteomes" id="UP000184440"/>
    </source>
</evidence>
<sequence>MTTLNVAADRTRPINRTLWVAQVLLGLFMAVASGLPKLFGEATAVQLFDDIGAGDWLRYFVGVVEVAGGLGLLVGALAGPAAIGLVALMLGAAFVQVVVLDEAAYLATPLVLGVLFALIAWGRWPRTVALATTLARRR</sequence>
<dbReference type="InterPro" id="IPR032808">
    <property type="entry name" value="DoxX"/>
</dbReference>
<name>A0A1M7RM60_9ACTN</name>
<keyword evidence="3 5" id="KW-1133">Transmembrane helix</keyword>
<evidence type="ECO:0000256" key="1">
    <source>
        <dbReference type="ARBA" id="ARBA00004141"/>
    </source>
</evidence>
<feature type="transmembrane region" description="Helical" evidence="5">
    <location>
        <begin position="105"/>
        <end position="124"/>
    </location>
</feature>
<accession>A0A1M7RM60</accession>
<feature type="transmembrane region" description="Helical" evidence="5">
    <location>
        <begin position="81"/>
        <end position="99"/>
    </location>
</feature>
<feature type="transmembrane region" description="Helical" evidence="5">
    <location>
        <begin position="18"/>
        <end position="36"/>
    </location>
</feature>
<dbReference type="STRING" id="134849.SAMN05443668_12282"/>
<dbReference type="GO" id="GO:0016020">
    <property type="term" value="C:membrane"/>
    <property type="evidence" value="ECO:0007669"/>
    <property type="project" value="UniProtKB-SubCell"/>
</dbReference>
<dbReference type="Proteomes" id="UP000184440">
    <property type="component" value="Unassembled WGS sequence"/>
</dbReference>
<protein>
    <submittedName>
        <fullName evidence="6">DoxX-like family protein</fullName>
    </submittedName>
</protein>
<evidence type="ECO:0000256" key="3">
    <source>
        <dbReference type="ARBA" id="ARBA00022989"/>
    </source>
</evidence>